<dbReference type="Proteomes" id="UP000027138">
    <property type="component" value="Unassembled WGS sequence"/>
</dbReference>
<dbReference type="OrthoDB" id="836179at2759"/>
<dbReference type="AlphaFoldDB" id="A0A067JXG0"/>
<evidence type="ECO:0000313" key="1">
    <source>
        <dbReference type="EMBL" id="KDP28577.1"/>
    </source>
</evidence>
<organism evidence="1 2">
    <name type="scientific">Jatropha curcas</name>
    <name type="common">Barbados nut</name>
    <dbReference type="NCBI Taxonomy" id="180498"/>
    <lineage>
        <taxon>Eukaryota</taxon>
        <taxon>Viridiplantae</taxon>
        <taxon>Streptophyta</taxon>
        <taxon>Embryophyta</taxon>
        <taxon>Tracheophyta</taxon>
        <taxon>Spermatophyta</taxon>
        <taxon>Magnoliopsida</taxon>
        <taxon>eudicotyledons</taxon>
        <taxon>Gunneridae</taxon>
        <taxon>Pentapetalae</taxon>
        <taxon>rosids</taxon>
        <taxon>fabids</taxon>
        <taxon>Malpighiales</taxon>
        <taxon>Euphorbiaceae</taxon>
        <taxon>Crotonoideae</taxon>
        <taxon>Jatropheae</taxon>
        <taxon>Jatropha</taxon>
    </lineage>
</organism>
<reference evidence="1 2" key="1">
    <citation type="journal article" date="2014" name="PLoS ONE">
        <title>Global Analysis of Gene Expression Profiles in Physic Nut (Jatropha curcas L.) Seedlings Exposed to Salt Stress.</title>
        <authorList>
            <person name="Zhang L."/>
            <person name="Zhang C."/>
            <person name="Wu P."/>
            <person name="Chen Y."/>
            <person name="Li M."/>
            <person name="Jiang H."/>
            <person name="Wu G."/>
        </authorList>
    </citation>
    <scope>NUCLEOTIDE SEQUENCE [LARGE SCALE GENOMIC DNA]</scope>
    <source>
        <strain evidence="2">cv. GZQX0401</strain>
        <tissue evidence="1">Young leaves</tissue>
    </source>
</reference>
<protein>
    <submittedName>
        <fullName evidence="1">Uncharacterized protein</fullName>
    </submittedName>
</protein>
<dbReference type="PANTHER" id="PTHR31170">
    <property type="entry name" value="BNAC04G53230D PROTEIN"/>
    <property type="match status" value="1"/>
</dbReference>
<gene>
    <name evidence="1" type="ORF">JCGZ_14348</name>
</gene>
<dbReference type="Pfam" id="PF03140">
    <property type="entry name" value="DUF247"/>
    <property type="match status" value="1"/>
</dbReference>
<dbReference type="InterPro" id="IPR004158">
    <property type="entry name" value="DUF247_pln"/>
</dbReference>
<name>A0A067JXG0_JATCU</name>
<evidence type="ECO:0000313" key="2">
    <source>
        <dbReference type="Proteomes" id="UP000027138"/>
    </source>
</evidence>
<proteinExistence type="predicted"/>
<accession>A0A067JXG0</accession>
<dbReference type="PANTHER" id="PTHR31170:SF24">
    <property type="match status" value="1"/>
</dbReference>
<sequence>MGQNGAGSNNSNDVKAESRKQLVIDIPDNLEDLLSQPALWPEICIYKVPRKIRAINPSAYTPQMISIGPFHHNEKSLKPMEKHKMRYLAEFCRRTGKNWADLAEKIKEWEETIRHCYDQTFESYENNMFVKLILLDSVFIIEFVRDILPHSIFSTSSCRGRTTRPWTVLALRPTSTHFSGSALSMLAPLNMLLSTFTVPEVSMPLLRHCRCLGLRHCFDIGWSNDAYDCAIASTSPGVVVPRTAPLLRHHVVSRHRAVHLTLNPGVRV</sequence>
<dbReference type="STRING" id="180498.A0A067JXG0"/>
<keyword evidence="2" id="KW-1185">Reference proteome</keyword>
<dbReference type="EMBL" id="KK914782">
    <property type="protein sequence ID" value="KDP28577.1"/>
    <property type="molecule type" value="Genomic_DNA"/>
</dbReference>